<evidence type="ECO:0000256" key="1">
    <source>
        <dbReference type="SAM" id="MobiDB-lite"/>
    </source>
</evidence>
<evidence type="ECO:0000313" key="2">
    <source>
        <dbReference type="EMBL" id="CAB1452510.1"/>
    </source>
</evidence>
<name>A0A9N7VMP9_PLEPL</name>
<dbReference type="Proteomes" id="UP001153269">
    <property type="component" value="Unassembled WGS sequence"/>
</dbReference>
<feature type="region of interest" description="Disordered" evidence="1">
    <location>
        <begin position="1"/>
        <end position="55"/>
    </location>
</feature>
<sequence length="355" mass="38705">MCRRDGGSATGARGKNKRLSPKENSRRQTGCELQEPGRRHCLTTSQNHSEHRNNPVLPVVHSDDGCLSSVQPVQEDISIMSSPPGVQPPQPKTRPPSEKITQSCKHVELLNSAHVQGSGRPQMTSGVIGVSSARTFTGNGGAADRDVGGGAFRTQTSRSHVHSRFHVLLSGGTYQTHGMRTLRPRLPDDLSQRPRGIQSCKEDVPDINIQSRGLHRFTGIYCGQAASRSDSSQTSGIVSDIIYERIWRLLQVGVTEQLKMFVKTVMETDEEETEKINSDSSSSLISATLLLPSSQPLFCFTALFVSFSIRTLPPFLPFISLPLSLSSSLTPSSPLLPYRSPSDLPLTLHPLSSLD</sequence>
<keyword evidence="3" id="KW-1185">Reference proteome</keyword>
<gene>
    <name evidence="2" type="ORF">PLEPLA_LOCUS40260</name>
</gene>
<proteinExistence type="predicted"/>
<evidence type="ECO:0000313" key="3">
    <source>
        <dbReference type="Proteomes" id="UP001153269"/>
    </source>
</evidence>
<protein>
    <submittedName>
        <fullName evidence="2">Uncharacterized protein</fullName>
    </submittedName>
</protein>
<accession>A0A9N7VMP9</accession>
<organism evidence="2 3">
    <name type="scientific">Pleuronectes platessa</name>
    <name type="common">European plaice</name>
    <dbReference type="NCBI Taxonomy" id="8262"/>
    <lineage>
        <taxon>Eukaryota</taxon>
        <taxon>Metazoa</taxon>
        <taxon>Chordata</taxon>
        <taxon>Craniata</taxon>
        <taxon>Vertebrata</taxon>
        <taxon>Euteleostomi</taxon>
        <taxon>Actinopterygii</taxon>
        <taxon>Neopterygii</taxon>
        <taxon>Teleostei</taxon>
        <taxon>Neoteleostei</taxon>
        <taxon>Acanthomorphata</taxon>
        <taxon>Carangaria</taxon>
        <taxon>Pleuronectiformes</taxon>
        <taxon>Pleuronectoidei</taxon>
        <taxon>Pleuronectidae</taxon>
        <taxon>Pleuronectes</taxon>
    </lineage>
</organism>
<dbReference type="EMBL" id="CADEAL010004132">
    <property type="protein sequence ID" value="CAB1452510.1"/>
    <property type="molecule type" value="Genomic_DNA"/>
</dbReference>
<dbReference type="AlphaFoldDB" id="A0A9N7VMP9"/>
<feature type="compositionally biased region" description="Pro residues" evidence="1">
    <location>
        <begin position="85"/>
        <end position="94"/>
    </location>
</feature>
<feature type="region of interest" description="Disordered" evidence="1">
    <location>
        <begin position="79"/>
        <end position="98"/>
    </location>
</feature>
<comment type="caution">
    <text evidence="2">The sequence shown here is derived from an EMBL/GenBank/DDBJ whole genome shotgun (WGS) entry which is preliminary data.</text>
</comment>
<reference evidence="2" key="1">
    <citation type="submission" date="2020-03" db="EMBL/GenBank/DDBJ databases">
        <authorList>
            <person name="Weist P."/>
        </authorList>
    </citation>
    <scope>NUCLEOTIDE SEQUENCE</scope>
</reference>